<dbReference type="SUPFAM" id="SSF53335">
    <property type="entry name" value="S-adenosyl-L-methionine-dependent methyltransferases"/>
    <property type="match status" value="1"/>
</dbReference>
<dbReference type="eggNOG" id="COG2226">
    <property type="taxonomic scope" value="Bacteria"/>
</dbReference>
<keyword evidence="2" id="KW-0808">Transferase</keyword>
<dbReference type="AlphaFoldDB" id="I4D0D3"/>
<gene>
    <name evidence="2" type="ordered locus">Desaci_0180</name>
</gene>
<dbReference type="KEGG" id="dai:Desaci_0180"/>
<keyword evidence="2" id="KW-0489">Methyltransferase</keyword>
<evidence type="ECO:0000313" key="2">
    <source>
        <dbReference type="EMBL" id="AFM39257.1"/>
    </source>
</evidence>
<keyword evidence="2" id="KW-0830">Ubiquinone</keyword>
<accession>I4D0D3</accession>
<keyword evidence="3" id="KW-1185">Reference proteome</keyword>
<dbReference type="CDD" id="cd02440">
    <property type="entry name" value="AdoMet_MTases"/>
    <property type="match status" value="1"/>
</dbReference>
<dbReference type="STRING" id="646529.Desaci_0180"/>
<dbReference type="RefSeq" id="WP_014825272.1">
    <property type="nucleotide sequence ID" value="NC_018068.1"/>
</dbReference>
<name>I4D0D3_DESAJ</name>
<evidence type="ECO:0000313" key="3">
    <source>
        <dbReference type="Proteomes" id="UP000002892"/>
    </source>
</evidence>
<dbReference type="Pfam" id="PF13847">
    <property type="entry name" value="Methyltransf_31"/>
    <property type="match status" value="1"/>
</dbReference>
<dbReference type="GO" id="GO:0032259">
    <property type="term" value="P:methylation"/>
    <property type="evidence" value="ECO:0007669"/>
    <property type="project" value="UniProtKB-KW"/>
</dbReference>
<dbReference type="HOGENOM" id="CLU_037990_8_1_9"/>
<feature type="domain" description="Methyltransferase" evidence="1">
    <location>
        <begin position="38"/>
        <end position="143"/>
    </location>
</feature>
<sequence length="252" mass="29864">MEITNYKNIAEIYDKNKYRQEIKPDEDLKNYIDGWTTSDINALDLACGTGIYLLNQINYFQDLNIKWFGLDASEEMLLKAKSKISNCRFTNGLAEELPYDSSYFNFVVSNYAFHHFCHKSDVLNEVSRVLKKNGVFKIHNISVHDMRHWWIYEFFPSTYFEDLKRFWPKDLIFNELSNRGFDVNVRVEYVMKANKIADFMDHVYNRDISALNLISDEEYHQGIEIMEYKIKRDSEALVVDDFADIVFVASKR</sequence>
<dbReference type="InterPro" id="IPR050508">
    <property type="entry name" value="Methyltransf_Superfamily"/>
</dbReference>
<dbReference type="InterPro" id="IPR025714">
    <property type="entry name" value="Methyltranfer_dom"/>
</dbReference>
<dbReference type="EMBL" id="CP003639">
    <property type="protein sequence ID" value="AFM39257.1"/>
    <property type="molecule type" value="Genomic_DNA"/>
</dbReference>
<proteinExistence type="predicted"/>
<evidence type="ECO:0000259" key="1">
    <source>
        <dbReference type="Pfam" id="PF13847"/>
    </source>
</evidence>
<dbReference type="PANTHER" id="PTHR42912">
    <property type="entry name" value="METHYLTRANSFERASE"/>
    <property type="match status" value="1"/>
</dbReference>
<dbReference type="PANTHER" id="PTHR42912:SF96">
    <property type="entry name" value="METHYLTRANSFERASE DOMAIN-CONTAINING PROTEIN"/>
    <property type="match status" value="1"/>
</dbReference>
<dbReference type="GO" id="GO:0008168">
    <property type="term" value="F:methyltransferase activity"/>
    <property type="evidence" value="ECO:0007669"/>
    <property type="project" value="UniProtKB-KW"/>
</dbReference>
<reference evidence="2 3" key="1">
    <citation type="journal article" date="2012" name="J. Bacteriol.">
        <title>Complete genome sequences of Desulfosporosinus orientis DSM765T, Desulfosporosinus youngiae DSM17734T, Desulfosporosinus meridiei DSM13257T, and Desulfosporosinus acidiphilus DSM22704T.</title>
        <authorList>
            <person name="Pester M."/>
            <person name="Brambilla E."/>
            <person name="Alazard D."/>
            <person name="Rattei T."/>
            <person name="Weinmaier T."/>
            <person name="Han J."/>
            <person name="Lucas S."/>
            <person name="Lapidus A."/>
            <person name="Cheng J.F."/>
            <person name="Goodwin L."/>
            <person name="Pitluck S."/>
            <person name="Peters L."/>
            <person name="Ovchinnikova G."/>
            <person name="Teshima H."/>
            <person name="Detter J.C."/>
            <person name="Han C.S."/>
            <person name="Tapia R."/>
            <person name="Land M.L."/>
            <person name="Hauser L."/>
            <person name="Kyrpides N.C."/>
            <person name="Ivanova N.N."/>
            <person name="Pagani I."/>
            <person name="Huntmann M."/>
            <person name="Wei C.L."/>
            <person name="Davenport K.W."/>
            <person name="Daligault H."/>
            <person name="Chain P.S."/>
            <person name="Chen A."/>
            <person name="Mavromatis K."/>
            <person name="Markowitz V."/>
            <person name="Szeto E."/>
            <person name="Mikhailova N."/>
            <person name="Pati A."/>
            <person name="Wagner M."/>
            <person name="Woyke T."/>
            <person name="Ollivier B."/>
            <person name="Klenk H.P."/>
            <person name="Spring S."/>
            <person name="Loy A."/>
        </authorList>
    </citation>
    <scope>NUCLEOTIDE SEQUENCE [LARGE SCALE GENOMIC DNA]</scope>
    <source>
        <strain evidence="3">DSM 22704 / JCM 16185 / SJ4</strain>
    </source>
</reference>
<dbReference type="OrthoDB" id="7365827at2"/>
<dbReference type="Proteomes" id="UP000002892">
    <property type="component" value="Chromosome"/>
</dbReference>
<dbReference type="Gene3D" id="3.40.50.150">
    <property type="entry name" value="Vaccinia Virus protein VP39"/>
    <property type="match status" value="1"/>
</dbReference>
<protein>
    <submittedName>
        <fullName evidence="2">Methylase involved in ubiquinone/menaquinone biosynthesis</fullName>
    </submittedName>
</protein>
<dbReference type="InterPro" id="IPR029063">
    <property type="entry name" value="SAM-dependent_MTases_sf"/>
</dbReference>
<organism evidence="2 3">
    <name type="scientific">Desulfosporosinus acidiphilus (strain DSM 22704 / JCM 16185 / SJ4)</name>
    <dbReference type="NCBI Taxonomy" id="646529"/>
    <lineage>
        <taxon>Bacteria</taxon>
        <taxon>Bacillati</taxon>
        <taxon>Bacillota</taxon>
        <taxon>Clostridia</taxon>
        <taxon>Eubacteriales</taxon>
        <taxon>Desulfitobacteriaceae</taxon>
        <taxon>Desulfosporosinus</taxon>
    </lineage>
</organism>